<dbReference type="GO" id="GO:0005634">
    <property type="term" value="C:nucleus"/>
    <property type="evidence" value="ECO:0007669"/>
    <property type="project" value="GOC"/>
</dbReference>
<feature type="compositionally biased region" description="Polar residues" evidence="3">
    <location>
        <begin position="161"/>
        <end position="170"/>
    </location>
</feature>
<keyword evidence="1" id="KW-0378">Hydrolase</keyword>
<feature type="region of interest" description="Disordered" evidence="3">
    <location>
        <begin position="57"/>
        <end position="93"/>
    </location>
</feature>
<dbReference type="PROSITE" id="PS50054">
    <property type="entry name" value="TYR_PHOSPHATASE_DUAL"/>
    <property type="match status" value="1"/>
</dbReference>
<reference evidence="6" key="1">
    <citation type="submission" date="2013-11" db="EMBL/GenBank/DDBJ databases">
        <title>Genome sequence of the fusiform rust pathogen reveals effectors for host alternation and coevolution with pine.</title>
        <authorList>
            <consortium name="DOE Joint Genome Institute"/>
            <person name="Smith K."/>
            <person name="Pendleton A."/>
            <person name="Kubisiak T."/>
            <person name="Anderson C."/>
            <person name="Salamov A."/>
            <person name="Aerts A."/>
            <person name="Riley R."/>
            <person name="Clum A."/>
            <person name="Lindquist E."/>
            <person name="Ence D."/>
            <person name="Campbell M."/>
            <person name="Kronenberg Z."/>
            <person name="Feau N."/>
            <person name="Dhillon B."/>
            <person name="Hamelin R."/>
            <person name="Burleigh J."/>
            <person name="Smith J."/>
            <person name="Yandell M."/>
            <person name="Nelson C."/>
            <person name="Grigoriev I."/>
            <person name="Davis J."/>
        </authorList>
    </citation>
    <scope>NUCLEOTIDE SEQUENCE</scope>
    <source>
        <strain evidence="6">G11</strain>
    </source>
</reference>
<dbReference type="PROSITE" id="PS00383">
    <property type="entry name" value="TYR_PHOSPHATASE_1"/>
    <property type="match status" value="1"/>
</dbReference>
<evidence type="ECO:0008006" key="8">
    <source>
        <dbReference type="Google" id="ProtNLM"/>
    </source>
</evidence>
<dbReference type="EMBL" id="MU167381">
    <property type="protein sequence ID" value="KAG0141559.1"/>
    <property type="molecule type" value="Genomic_DNA"/>
</dbReference>
<dbReference type="InterPro" id="IPR053239">
    <property type="entry name" value="Dual_spec_PTase"/>
</dbReference>
<dbReference type="GO" id="GO:0033260">
    <property type="term" value="P:nuclear DNA replication"/>
    <property type="evidence" value="ECO:0007669"/>
    <property type="project" value="TreeGrafter"/>
</dbReference>
<name>A0A9P6NCA1_9BASI</name>
<dbReference type="InterPro" id="IPR016130">
    <property type="entry name" value="Tyr_Pase_AS"/>
</dbReference>
<comment type="caution">
    <text evidence="6">The sequence shown here is derived from an EMBL/GenBank/DDBJ whole genome shotgun (WGS) entry which is preliminary data.</text>
</comment>
<organism evidence="6 7">
    <name type="scientific">Cronartium quercuum f. sp. fusiforme G11</name>
    <dbReference type="NCBI Taxonomy" id="708437"/>
    <lineage>
        <taxon>Eukaryota</taxon>
        <taxon>Fungi</taxon>
        <taxon>Dikarya</taxon>
        <taxon>Basidiomycota</taxon>
        <taxon>Pucciniomycotina</taxon>
        <taxon>Pucciniomycetes</taxon>
        <taxon>Pucciniales</taxon>
        <taxon>Coleosporiaceae</taxon>
        <taxon>Cronartium</taxon>
    </lineage>
</organism>
<dbReference type="GO" id="GO:0008138">
    <property type="term" value="F:protein tyrosine/serine/threonine phosphatase activity"/>
    <property type="evidence" value="ECO:0007669"/>
    <property type="project" value="TreeGrafter"/>
</dbReference>
<dbReference type="OrthoDB" id="273181at2759"/>
<dbReference type="PANTHER" id="PTHR47550:SF1">
    <property type="entry name" value="DUAL SPECIFICITY PROTEIN PHOSPHATASE PPS1"/>
    <property type="match status" value="1"/>
</dbReference>
<feature type="domain" description="Tyrosine specific protein phosphatases" evidence="5">
    <location>
        <begin position="632"/>
        <end position="700"/>
    </location>
</feature>
<feature type="compositionally biased region" description="Low complexity" evidence="3">
    <location>
        <begin position="202"/>
        <end position="231"/>
    </location>
</feature>
<dbReference type="InterPro" id="IPR029021">
    <property type="entry name" value="Prot-tyrosine_phosphatase-like"/>
</dbReference>
<gene>
    <name evidence="6" type="ORF">CROQUDRAFT_685151</name>
</gene>
<evidence type="ECO:0000259" key="5">
    <source>
        <dbReference type="PROSITE" id="PS50056"/>
    </source>
</evidence>
<dbReference type="AlphaFoldDB" id="A0A9P6NCA1"/>
<keyword evidence="2" id="KW-0904">Protein phosphatase</keyword>
<evidence type="ECO:0000256" key="2">
    <source>
        <dbReference type="ARBA" id="ARBA00022912"/>
    </source>
</evidence>
<dbReference type="InterPro" id="IPR000387">
    <property type="entry name" value="Tyr_Pase_dom"/>
</dbReference>
<dbReference type="SMART" id="SM00195">
    <property type="entry name" value="DSPc"/>
    <property type="match status" value="1"/>
</dbReference>
<proteinExistence type="predicted"/>
<keyword evidence="7" id="KW-1185">Reference proteome</keyword>
<evidence type="ECO:0000259" key="4">
    <source>
        <dbReference type="PROSITE" id="PS50054"/>
    </source>
</evidence>
<dbReference type="InterPro" id="IPR000340">
    <property type="entry name" value="Dual-sp_phosphatase_cat-dom"/>
</dbReference>
<dbReference type="PANTHER" id="PTHR47550">
    <property type="entry name" value="DUAL SPECIFICITY PROTEIN PHOSPHATASE PPS1"/>
    <property type="match status" value="1"/>
</dbReference>
<sequence>MIMFNQSSPPSSLAHANAAIPSHLHPVALRSTAKASSPLTTAASQLAEAQLRVCVPPTRRSPSITSAASSPSPSSPSSSASSSRSPGSSDAHQSIYGLNIDHSAYRPLSALHPTAPHAESIRLITCAEYADIYERYLRSAAAVDEKTVFPYLHCPDRPGTAQASYFSQSKPAARHPPPAYRGLTVLTADPVLGPRPSRTRSRSLGSASTASASTSSSSAPPLSATSSPATSVDGPEPRASLLTSALAPEQVLERDPASGALLGRFVRKPMPSSTVNLRLFGHQPGQYAGLSDVVVYAEAGLSAPVLELAALVVEAQAEFKKRAAPKLEYHVLVVCEEFEVFEREHGALVAVDGWGFKRSKVDFFERERLEMESLTRASEIEENVWFGNTADAMRDQEQAGHGRFSVMIEAHDSARIPSESELESVVCNLLARPRKAPSSYRPPVHLEVPSTGPAAGQSSMDLLVRSLQEFCGWVSRIAGSGHKILVHCHDGYTETSLFGLAYLIHRRRCPLSAAYLHLQLHANRSFFLYPSDLTLLRYFERRCSYADPSLPAITRSARWLEDGFEGHFPSRILPFLYLGNLAHASNLGMLRALGITAVVSMGESVGGALAGAGIAHLDVRAVADDGLDRISAHLPSTLAFIERARVNGGKVLVHCRVGVSRSATVVIAYVMAHCNVDLAAAYLLVRSRRLNILIQPNLVFMWALRRWEAQLAFINLGPTLEAVMHGGQCNCGVCGDEADGRLVRRRVGGGAWSWSALANEISLLNQRYLC</sequence>
<dbReference type="SUPFAM" id="SSF52799">
    <property type="entry name" value="(Phosphotyrosine protein) phosphatases II"/>
    <property type="match status" value="2"/>
</dbReference>
<dbReference type="InterPro" id="IPR020422">
    <property type="entry name" value="TYR_PHOSPHATASE_DUAL_dom"/>
</dbReference>
<dbReference type="Gene3D" id="3.90.190.10">
    <property type="entry name" value="Protein tyrosine phosphatase superfamily"/>
    <property type="match status" value="2"/>
</dbReference>
<evidence type="ECO:0000313" key="7">
    <source>
        <dbReference type="Proteomes" id="UP000886653"/>
    </source>
</evidence>
<evidence type="ECO:0000313" key="6">
    <source>
        <dbReference type="EMBL" id="KAG0141559.1"/>
    </source>
</evidence>
<accession>A0A9P6NCA1</accession>
<dbReference type="Proteomes" id="UP000886653">
    <property type="component" value="Unassembled WGS sequence"/>
</dbReference>
<evidence type="ECO:0000256" key="1">
    <source>
        <dbReference type="ARBA" id="ARBA00022801"/>
    </source>
</evidence>
<dbReference type="PROSITE" id="PS50056">
    <property type="entry name" value="TYR_PHOSPHATASE_2"/>
    <property type="match status" value="1"/>
</dbReference>
<feature type="region of interest" description="Disordered" evidence="3">
    <location>
        <begin position="161"/>
        <end position="238"/>
    </location>
</feature>
<protein>
    <recommendedName>
        <fullName evidence="8">Protein-tyrosine-phosphatase</fullName>
    </recommendedName>
</protein>
<dbReference type="Pfam" id="PF00782">
    <property type="entry name" value="DSPc"/>
    <property type="match status" value="1"/>
</dbReference>
<feature type="compositionally biased region" description="Low complexity" evidence="3">
    <location>
        <begin position="60"/>
        <end position="89"/>
    </location>
</feature>
<evidence type="ECO:0000256" key="3">
    <source>
        <dbReference type="SAM" id="MobiDB-lite"/>
    </source>
</evidence>
<feature type="domain" description="Tyrosine-protein phosphatase" evidence="4">
    <location>
        <begin position="568"/>
        <end position="713"/>
    </location>
</feature>